<feature type="binding site" evidence="8">
    <location>
        <position position="123"/>
    </location>
    <ligand>
        <name>L-citrulline</name>
        <dbReference type="ChEBI" id="CHEBI:57743"/>
    </ligand>
</feature>
<evidence type="ECO:0000256" key="4">
    <source>
        <dbReference type="ARBA" id="ARBA00022598"/>
    </source>
</evidence>
<reference evidence="11 12" key="1">
    <citation type="journal article" date="2015" name="Microbiome">
        <title>Genomic resolution of linkages in carbon, nitrogen, and sulfur cycling among widespread estuary sediment bacteria.</title>
        <authorList>
            <person name="Baker B.J."/>
            <person name="Lazar C.S."/>
            <person name="Teske A.P."/>
            <person name="Dick G.J."/>
        </authorList>
    </citation>
    <scope>NUCLEOTIDE SEQUENCE [LARGE SCALE GENOMIC DNA]</scope>
    <source>
        <strain evidence="11">SM1_77</strain>
    </source>
</reference>
<keyword evidence="5 8" id="KW-0028">Amino-acid biosynthesis</keyword>
<feature type="binding site" evidence="8">
    <location>
        <position position="124"/>
    </location>
    <ligand>
        <name>L-aspartate</name>
        <dbReference type="ChEBI" id="CHEBI:29991"/>
    </ligand>
</feature>
<dbReference type="GO" id="GO:0000053">
    <property type="term" value="P:argininosuccinate metabolic process"/>
    <property type="evidence" value="ECO:0007669"/>
    <property type="project" value="TreeGrafter"/>
</dbReference>
<dbReference type="InterPro" id="IPR024074">
    <property type="entry name" value="AS_cat/multimer_dom_body"/>
</dbReference>
<feature type="binding site" evidence="8">
    <location>
        <position position="87"/>
    </location>
    <ligand>
        <name>L-citrulline</name>
        <dbReference type="ChEBI" id="CHEBI:57743"/>
    </ligand>
</feature>
<evidence type="ECO:0000256" key="6">
    <source>
        <dbReference type="ARBA" id="ARBA00022741"/>
    </source>
</evidence>
<dbReference type="EMBL" id="LJVE01000004">
    <property type="protein sequence ID" value="KPL15827.1"/>
    <property type="molecule type" value="Genomic_DNA"/>
</dbReference>
<dbReference type="HAMAP" id="MF_00005">
    <property type="entry name" value="Arg_succ_synth_type1"/>
    <property type="match status" value="1"/>
</dbReference>
<dbReference type="GO" id="GO:0005524">
    <property type="term" value="F:ATP binding"/>
    <property type="evidence" value="ECO:0007669"/>
    <property type="project" value="UniProtKB-UniRule"/>
</dbReference>
<keyword evidence="6 8" id="KW-0547">Nucleotide-binding</keyword>
<evidence type="ECO:0000256" key="3">
    <source>
        <dbReference type="ARBA" id="ARBA00022571"/>
    </source>
</evidence>
<feature type="binding site" evidence="8">
    <location>
        <begin position="7"/>
        <end position="15"/>
    </location>
    <ligand>
        <name>ATP</name>
        <dbReference type="ChEBI" id="CHEBI:30616"/>
    </ligand>
</feature>
<dbReference type="PANTHER" id="PTHR11587">
    <property type="entry name" value="ARGININOSUCCINATE SYNTHASE"/>
    <property type="match status" value="1"/>
</dbReference>
<keyword evidence="8" id="KW-0963">Cytoplasm</keyword>
<dbReference type="Pfam" id="PF00764">
    <property type="entry name" value="Arginosuc_synth"/>
    <property type="match status" value="1"/>
</dbReference>
<feature type="binding site" evidence="8">
    <location>
        <position position="119"/>
    </location>
    <ligand>
        <name>L-aspartate</name>
        <dbReference type="ChEBI" id="CHEBI:29991"/>
    </ligand>
</feature>
<evidence type="ECO:0000256" key="7">
    <source>
        <dbReference type="ARBA" id="ARBA00022840"/>
    </source>
</evidence>
<feature type="binding site" evidence="8">
    <location>
        <position position="127"/>
    </location>
    <ligand>
        <name>L-citrulline</name>
        <dbReference type="ChEBI" id="CHEBI:57743"/>
    </ligand>
</feature>
<dbReference type="InterPro" id="IPR018223">
    <property type="entry name" value="Arginosuc_synth_CS"/>
</dbReference>
<dbReference type="Gene3D" id="3.90.1260.10">
    <property type="entry name" value="Argininosuccinate synthetase, chain A, domain 2"/>
    <property type="match status" value="1"/>
</dbReference>
<dbReference type="InterPro" id="IPR048268">
    <property type="entry name" value="Arginosuc_syn_C"/>
</dbReference>
<comment type="similarity">
    <text evidence="8">Belongs to the argininosuccinate synthase family. Type 1 subfamily.</text>
</comment>
<feature type="domain" description="Arginosuccinate synthase-like N-terminal" evidence="9">
    <location>
        <begin position="3"/>
        <end position="165"/>
    </location>
</feature>
<dbReference type="CDD" id="cd01999">
    <property type="entry name" value="ASS"/>
    <property type="match status" value="1"/>
</dbReference>
<dbReference type="PROSITE" id="PS00564">
    <property type="entry name" value="ARGININOSUCCIN_SYN_1"/>
    <property type="match status" value="1"/>
</dbReference>
<dbReference type="PATRIC" id="fig|1703778.3.peg.184"/>
<dbReference type="PANTHER" id="PTHR11587:SF2">
    <property type="entry name" value="ARGININOSUCCINATE SYNTHASE"/>
    <property type="match status" value="1"/>
</dbReference>
<protein>
    <recommendedName>
        <fullName evidence="2 8">Argininosuccinate synthase</fullName>
        <ecNumber evidence="2 8">6.3.4.5</ecNumber>
    </recommendedName>
    <alternativeName>
        <fullName evidence="8">Citrulline--aspartate ligase</fullName>
    </alternativeName>
</protein>
<feature type="binding site" evidence="8">
    <location>
        <position position="123"/>
    </location>
    <ligand>
        <name>L-aspartate</name>
        <dbReference type="ChEBI" id="CHEBI:29991"/>
    </ligand>
</feature>
<dbReference type="InterPro" id="IPR014729">
    <property type="entry name" value="Rossmann-like_a/b/a_fold"/>
</dbReference>
<dbReference type="Gene3D" id="3.40.50.620">
    <property type="entry name" value="HUPs"/>
    <property type="match status" value="1"/>
</dbReference>
<keyword evidence="4 8" id="KW-0436">Ligase</keyword>
<evidence type="ECO:0000256" key="1">
    <source>
        <dbReference type="ARBA" id="ARBA00004967"/>
    </source>
</evidence>
<feature type="binding site" evidence="8">
    <location>
        <position position="117"/>
    </location>
    <ligand>
        <name>ATP</name>
        <dbReference type="ChEBI" id="CHEBI:30616"/>
    </ligand>
</feature>
<dbReference type="SUPFAM" id="SSF69864">
    <property type="entry name" value="Argininosuccinate synthetase, C-terminal domain"/>
    <property type="match status" value="1"/>
</dbReference>
<comment type="subunit">
    <text evidence="8">Homotetramer.</text>
</comment>
<comment type="subcellular location">
    <subcellularLocation>
        <location evidence="8">Cytoplasm</location>
    </subcellularLocation>
</comment>
<evidence type="ECO:0000256" key="5">
    <source>
        <dbReference type="ARBA" id="ARBA00022605"/>
    </source>
</evidence>
<dbReference type="NCBIfam" id="NF001770">
    <property type="entry name" value="PRK00509.1"/>
    <property type="match status" value="1"/>
</dbReference>
<keyword evidence="7 8" id="KW-0067">ATP-binding</keyword>
<sequence length="401" mass="44656">MKKVVLAFSGGLDTTFCAVYLREELGYEVITVTVDTGGFSGDELRRIEERAKSLQVSRHYSIDGRAFVYDKFISYIVKGNALRGNVYPLSVGAERVAQAVEVGKVAKEQGAEAVAHGSTGAGNDQIRFDVALGVLAPDKLILAPIRSLGWSRKKEAEWLKKRGVEVMLEVQDYSINEGLWGTTIGGKETHDSWEFPPETVFRKTKALREVPDRPREIQIGFEKGLPVSLDGSERGGVELIEELNRLAGEYGIGRGVHIGDTIMGIKGRIVFEAPAPMLVIASHRELEKLVLSKQQRFWKDHLGQVYGDMLHEGLYFDPVMRDIEALIDSSQRCVTGDTRVRLHGGTYMVIGVRSDFSLMKRDLAVYGEQQSLWDWRDAEGFSRVYGVPSRLHSLLSGEHAE</sequence>
<organism evidence="11 12">
    <name type="scientific">candidate division WOR_3 bacterium SM1_77</name>
    <dbReference type="NCBI Taxonomy" id="1703778"/>
    <lineage>
        <taxon>Bacteria</taxon>
        <taxon>Bacteria division WOR-3</taxon>
    </lineage>
</organism>
<dbReference type="GO" id="GO:0000050">
    <property type="term" value="P:urea cycle"/>
    <property type="evidence" value="ECO:0007669"/>
    <property type="project" value="TreeGrafter"/>
</dbReference>
<evidence type="ECO:0000313" key="12">
    <source>
        <dbReference type="Proteomes" id="UP000050975"/>
    </source>
</evidence>
<dbReference type="NCBIfam" id="TIGR00032">
    <property type="entry name" value="argG"/>
    <property type="match status" value="1"/>
</dbReference>
<feature type="domain" description="Arginosuccinate synthase C-terminal" evidence="10">
    <location>
        <begin position="173"/>
        <end position="390"/>
    </location>
</feature>
<evidence type="ECO:0000259" key="10">
    <source>
        <dbReference type="Pfam" id="PF20979"/>
    </source>
</evidence>
<dbReference type="SUPFAM" id="SSF52402">
    <property type="entry name" value="Adenine nucleotide alpha hydrolases-like"/>
    <property type="match status" value="1"/>
</dbReference>
<dbReference type="Pfam" id="PF20979">
    <property type="entry name" value="Arginosuc_syn_C"/>
    <property type="match status" value="1"/>
</dbReference>
<evidence type="ECO:0000313" key="11">
    <source>
        <dbReference type="EMBL" id="KPL15827.1"/>
    </source>
</evidence>
<evidence type="ECO:0000256" key="2">
    <source>
        <dbReference type="ARBA" id="ARBA00012286"/>
    </source>
</evidence>
<feature type="binding site" evidence="8">
    <location>
        <position position="174"/>
    </location>
    <ligand>
        <name>L-citrulline</name>
        <dbReference type="ChEBI" id="CHEBI:57743"/>
    </ligand>
</feature>
<dbReference type="EC" id="6.3.4.5" evidence="2 8"/>
<proteinExistence type="inferred from homology"/>
<dbReference type="GO" id="GO:0005737">
    <property type="term" value="C:cytoplasm"/>
    <property type="evidence" value="ECO:0007669"/>
    <property type="project" value="UniProtKB-SubCell"/>
</dbReference>
<dbReference type="GO" id="GO:0004055">
    <property type="term" value="F:argininosuccinate synthase activity"/>
    <property type="evidence" value="ECO:0007669"/>
    <property type="project" value="UniProtKB-UniRule"/>
</dbReference>
<dbReference type="InterPro" id="IPR048267">
    <property type="entry name" value="Arginosuc_syn_N"/>
</dbReference>
<evidence type="ECO:0000259" key="9">
    <source>
        <dbReference type="Pfam" id="PF00764"/>
    </source>
</evidence>
<gene>
    <name evidence="8" type="primary">argG</name>
    <name evidence="11" type="ORF">AMJ74_00480</name>
</gene>
<dbReference type="GO" id="GO:0006526">
    <property type="term" value="P:L-arginine biosynthetic process"/>
    <property type="evidence" value="ECO:0007669"/>
    <property type="project" value="UniProtKB-UniRule"/>
</dbReference>
<dbReference type="Proteomes" id="UP000050975">
    <property type="component" value="Unassembled WGS sequence"/>
</dbReference>
<dbReference type="InterPro" id="IPR023434">
    <property type="entry name" value="Arginosuc_synth_type_1_subfam"/>
</dbReference>
<comment type="pathway">
    <text evidence="1 8">Amino-acid biosynthesis; L-arginine biosynthesis; L-arginine from L-ornithine and carbamoyl phosphate: step 2/3.</text>
</comment>
<comment type="caution">
    <text evidence="8">Lacks conserved residue(s) required for the propagation of feature annotation.</text>
</comment>
<name>A0A0S8K353_UNCW3</name>
<dbReference type="InterPro" id="IPR001518">
    <property type="entry name" value="Arginosuc_synth"/>
</dbReference>
<dbReference type="UniPathway" id="UPA00068">
    <property type="reaction ID" value="UER00113"/>
</dbReference>
<dbReference type="AlphaFoldDB" id="A0A0S8K353"/>
<comment type="catalytic activity">
    <reaction evidence="8">
        <text>L-citrulline + L-aspartate + ATP = 2-(N(omega)-L-arginino)succinate + AMP + diphosphate + H(+)</text>
        <dbReference type="Rhea" id="RHEA:10932"/>
        <dbReference type="ChEBI" id="CHEBI:15378"/>
        <dbReference type="ChEBI" id="CHEBI:29991"/>
        <dbReference type="ChEBI" id="CHEBI:30616"/>
        <dbReference type="ChEBI" id="CHEBI:33019"/>
        <dbReference type="ChEBI" id="CHEBI:57472"/>
        <dbReference type="ChEBI" id="CHEBI:57743"/>
        <dbReference type="ChEBI" id="CHEBI:456215"/>
        <dbReference type="EC" id="6.3.4.5"/>
    </reaction>
</comment>
<evidence type="ECO:0000256" key="8">
    <source>
        <dbReference type="HAMAP-Rule" id="MF_00005"/>
    </source>
</evidence>
<comment type="caution">
    <text evidence="11">The sequence shown here is derived from an EMBL/GenBank/DDBJ whole genome shotgun (WGS) entry which is preliminary data.</text>
</comment>
<accession>A0A0S8K353</accession>
<keyword evidence="3 8" id="KW-0055">Arginine biosynthesis</keyword>